<keyword evidence="5" id="KW-1185">Reference proteome</keyword>
<protein>
    <submittedName>
        <fullName evidence="2">Uncharacterized protein</fullName>
    </submittedName>
</protein>
<comment type="caution">
    <text evidence="2">The sequence shown here is derived from an EMBL/GenBank/DDBJ whole genome shotgun (WGS) entry which is preliminary data.</text>
</comment>
<reference evidence="2" key="1">
    <citation type="submission" date="2021-02" db="EMBL/GenBank/DDBJ databases">
        <authorList>
            <person name="Nowell W R."/>
        </authorList>
    </citation>
    <scope>NUCLEOTIDE SEQUENCE</scope>
</reference>
<dbReference type="OrthoDB" id="2429546at2759"/>
<dbReference type="Proteomes" id="UP000681722">
    <property type="component" value="Unassembled WGS sequence"/>
</dbReference>
<dbReference type="EMBL" id="CAJOBC010084801">
    <property type="protein sequence ID" value="CAF4322544.1"/>
    <property type="molecule type" value="Genomic_DNA"/>
</dbReference>
<dbReference type="Proteomes" id="UP000663829">
    <property type="component" value="Unassembled WGS sequence"/>
</dbReference>
<dbReference type="EMBL" id="CAJOBA010043149">
    <property type="protein sequence ID" value="CAF4145045.1"/>
    <property type="molecule type" value="Genomic_DNA"/>
</dbReference>
<accession>A0A815PE81</accession>
<dbReference type="Proteomes" id="UP000677228">
    <property type="component" value="Unassembled WGS sequence"/>
</dbReference>
<dbReference type="EMBL" id="CAJNOK010021527">
    <property type="protein sequence ID" value="CAF1333682.1"/>
    <property type="molecule type" value="Genomic_DNA"/>
</dbReference>
<proteinExistence type="predicted"/>
<name>A0A815PE81_9BILA</name>
<evidence type="ECO:0000313" key="5">
    <source>
        <dbReference type="Proteomes" id="UP000663829"/>
    </source>
</evidence>
<evidence type="ECO:0000313" key="4">
    <source>
        <dbReference type="EMBL" id="CAF4322544.1"/>
    </source>
</evidence>
<evidence type="ECO:0000313" key="1">
    <source>
        <dbReference type="EMBL" id="CAF1333682.1"/>
    </source>
</evidence>
<dbReference type="Proteomes" id="UP000682733">
    <property type="component" value="Unassembled WGS sequence"/>
</dbReference>
<organism evidence="2 5">
    <name type="scientific">Didymodactylos carnosus</name>
    <dbReference type="NCBI Taxonomy" id="1234261"/>
    <lineage>
        <taxon>Eukaryota</taxon>
        <taxon>Metazoa</taxon>
        <taxon>Spiralia</taxon>
        <taxon>Gnathifera</taxon>
        <taxon>Rotifera</taxon>
        <taxon>Eurotatoria</taxon>
        <taxon>Bdelloidea</taxon>
        <taxon>Philodinida</taxon>
        <taxon>Philodinidae</taxon>
        <taxon>Didymodactylos</taxon>
    </lineage>
</organism>
<gene>
    <name evidence="2" type="ORF">GPM918_LOCUS34639</name>
    <name evidence="1" type="ORF">OVA965_LOCUS30007</name>
    <name evidence="4" type="ORF">SRO942_LOCUS35347</name>
    <name evidence="3" type="ORF">TMI583_LOCUS30802</name>
</gene>
<evidence type="ECO:0000313" key="2">
    <source>
        <dbReference type="EMBL" id="CAF1448356.1"/>
    </source>
</evidence>
<dbReference type="EMBL" id="CAJNOQ010019350">
    <property type="protein sequence ID" value="CAF1448356.1"/>
    <property type="molecule type" value="Genomic_DNA"/>
</dbReference>
<evidence type="ECO:0000313" key="3">
    <source>
        <dbReference type="EMBL" id="CAF4145045.1"/>
    </source>
</evidence>
<dbReference type="AlphaFoldDB" id="A0A815PE81"/>
<sequence>MIAIHSRQYRLCRPQKRVTKKMQIAIQTAAKNFPHRKAVVHIKFSLEKKKIVVASSVTGPMHLRFTSTLPLDIIMQDKHRAQKMMALIKDIFELLKRSKLDVKKSEEAEYITQLSKDAKRWGSRYSLLFGVDEVTPYVHVLSAHIGEFYRIFQNLNKFTLQEVEELNDLMTQDYFRGSNKKGNYFTQMLRKRICELLLALSVRMLTEIRIELGKTPRVDASTESSSEDELL</sequence>